<gene>
    <name evidence="5" type="ORF">FIBRA_00225</name>
</gene>
<dbReference type="InterPro" id="IPR012677">
    <property type="entry name" value="Nucleotide-bd_a/b_plait_sf"/>
</dbReference>
<dbReference type="AlphaFoldDB" id="J7SBY4"/>
<feature type="compositionally biased region" description="Polar residues" evidence="3">
    <location>
        <begin position="216"/>
        <end position="225"/>
    </location>
</feature>
<dbReference type="STRING" id="599839.J7SBY4"/>
<dbReference type="SUPFAM" id="SSF54928">
    <property type="entry name" value="RNA-binding domain, RBD"/>
    <property type="match status" value="2"/>
</dbReference>
<dbReference type="PROSITE" id="PS50102">
    <property type="entry name" value="RRM"/>
    <property type="match status" value="3"/>
</dbReference>
<feature type="domain" description="RRM" evidence="4">
    <location>
        <begin position="16"/>
        <end position="90"/>
    </location>
</feature>
<dbReference type="InterPro" id="IPR050502">
    <property type="entry name" value="Euk_RNA-bind_prot"/>
</dbReference>
<keyword evidence="1 2" id="KW-0694">RNA-binding</keyword>
<dbReference type="CDD" id="cd00590">
    <property type="entry name" value="RRM_SF"/>
    <property type="match status" value="3"/>
</dbReference>
<sequence>MAAPPNPVFRFNRETCSIKVENVAESVTRQEIADLFATLIGDVSKCDESMDGARRVVGLTFRTHDAAQKALCMSGYNVAGVPLVVTACLPSDNQKVARQGKQGDGRRNLYVLGLPFDLTKSEFVDIFSRYGTVAHAVILATVDNASRRRGFVVMSSFSEARAAMDGLSRREIKGHTIDVSWAVVQRSQGFLDGGDRTTVLASQSPSPSPSPFEFRSLTSSPSSGQVPVMPTPQQEAPLCDVTAPLTSLLVTNLPAVLFSQISDLKPLFYPYGDIQKLDILGSGGFNLNQDDISVVVEYATVAQARDAQNALHGQLYSNNPVKVEFLKKSKNETPAVPLPSRMETKTGLNPRAAPFVAPTGQSMGAVLNSATFDSSFSRGHAVPNVSNGLLAVNSYALPPYATPPGLHSHLYPSVDDNLRPNSAPSPWAEPTQHLRPGHWAFSQLHHFPNSSTPSLGQTFTT</sequence>
<dbReference type="InterPro" id="IPR035979">
    <property type="entry name" value="RBD_domain_sf"/>
</dbReference>
<dbReference type="SMART" id="SM00360">
    <property type="entry name" value="RRM"/>
    <property type="match status" value="3"/>
</dbReference>
<feature type="region of interest" description="Disordered" evidence="3">
    <location>
        <begin position="200"/>
        <end position="230"/>
    </location>
</feature>
<evidence type="ECO:0000313" key="6">
    <source>
        <dbReference type="Proteomes" id="UP000006352"/>
    </source>
</evidence>
<dbReference type="InterPro" id="IPR000504">
    <property type="entry name" value="RRM_dom"/>
</dbReference>
<reference evidence="5 6" key="1">
    <citation type="journal article" date="2012" name="Appl. Environ. Microbiol.">
        <title>Short-read sequencing for genomic analysis of the brown rot fungus Fibroporia radiculosa.</title>
        <authorList>
            <person name="Tang J.D."/>
            <person name="Perkins A.D."/>
            <person name="Sonstegard T.S."/>
            <person name="Schroeder S.G."/>
            <person name="Burgess S.C."/>
            <person name="Diehl S.V."/>
        </authorList>
    </citation>
    <scope>NUCLEOTIDE SEQUENCE [LARGE SCALE GENOMIC DNA]</scope>
    <source>
        <strain evidence="5 6">TFFH 294</strain>
    </source>
</reference>
<dbReference type="Proteomes" id="UP000006352">
    <property type="component" value="Unassembled WGS sequence"/>
</dbReference>
<evidence type="ECO:0000256" key="3">
    <source>
        <dbReference type="SAM" id="MobiDB-lite"/>
    </source>
</evidence>
<proteinExistence type="predicted"/>
<dbReference type="PANTHER" id="PTHR48025">
    <property type="entry name" value="OS02G0815200 PROTEIN"/>
    <property type="match status" value="1"/>
</dbReference>
<evidence type="ECO:0000256" key="2">
    <source>
        <dbReference type="PROSITE-ProRule" id="PRU00176"/>
    </source>
</evidence>
<keyword evidence="6" id="KW-1185">Reference proteome</keyword>
<name>J7SBY4_9APHY</name>
<dbReference type="GO" id="GO:0003729">
    <property type="term" value="F:mRNA binding"/>
    <property type="evidence" value="ECO:0007669"/>
    <property type="project" value="TreeGrafter"/>
</dbReference>
<feature type="domain" description="RRM" evidence="4">
    <location>
        <begin position="107"/>
        <end position="184"/>
    </location>
</feature>
<dbReference type="OrthoDB" id="6159137at2759"/>
<dbReference type="InParanoid" id="J7SBY4"/>
<dbReference type="PANTHER" id="PTHR48025:SF1">
    <property type="entry name" value="RRM DOMAIN-CONTAINING PROTEIN"/>
    <property type="match status" value="1"/>
</dbReference>
<evidence type="ECO:0000259" key="4">
    <source>
        <dbReference type="PROSITE" id="PS50102"/>
    </source>
</evidence>
<dbReference type="GeneID" id="24093142"/>
<feature type="domain" description="RRM" evidence="4">
    <location>
        <begin position="246"/>
        <end position="328"/>
    </location>
</feature>
<dbReference type="GO" id="GO:0005634">
    <property type="term" value="C:nucleus"/>
    <property type="evidence" value="ECO:0007669"/>
    <property type="project" value="TreeGrafter"/>
</dbReference>
<dbReference type="Pfam" id="PF00076">
    <property type="entry name" value="RRM_1"/>
    <property type="match status" value="3"/>
</dbReference>
<evidence type="ECO:0000313" key="5">
    <source>
        <dbReference type="EMBL" id="CCL98231.1"/>
    </source>
</evidence>
<organism evidence="5 6">
    <name type="scientific">Fibroporia radiculosa</name>
    <dbReference type="NCBI Taxonomy" id="599839"/>
    <lineage>
        <taxon>Eukaryota</taxon>
        <taxon>Fungi</taxon>
        <taxon>Dikarya</taxon>
        <taxon>Basidiomycota</taxon>
        <taxon>Agaricomycotina</taxon>
        <taxon>Agaricomycetes</taxon>
        <taxon>Polyporales</taxon>
        <taxon>Fibroporiaceae</taxon>
        <taxon>Fibroporia</taxon>
    </lineage>
</organism>
<evidence type="ECO:0000256" key="1">
    <source>
        <dbReference type="ARBA" id="ARBA00022884"/>
    </source>
</evidence>
<protein>
    <recommendedName>
        <fullName evidence="4">RRM domain-containing protein</fullName>
    </recommendedName>
</protein>
<accession>J7SBY4</accession>
<dbReference type="RefSeq" id="XP_012177514.1">
    <property type="nucleotide sequence ID" value="XM_012322124.1"/>
</dbReference>
<dbReference type="Gene3D" id="3.30.70.330">
    <property type="match status" value="3"/>
</dbReference>
<dbReference type="HOGENOM" id="CLU_051381_1_0_1"/>
<dbReference type="EMBL" id="HE796872">
    <property type="protein sequence ID" value="CCL98231.1"/>
    <property type="molecule type" value="Genomic_DNA"/>
</dbReference>